<comment type="caution">
    <text evidence="2">The sequence shown here is derived from an EMBL/GenBank/DDBJ whole genome shotgun (WGS) entry which is preliminary data.</text>
</comment>
<evidence type="ECO:0000313" key="2">
    <source>
        <dbReference type="EMBL" id="KAL3659322.1"/>
    </source>
</evidence>
<name>A0ABD3EYI7_9STRA</name>
<accession>A0ABD3EYI7</accession>
<dbReference type="Proteomes" id="UP001632037">
    <property type="component" value="Unassembled WGS sequence"/>
</dbReference>
<feature type="region of interest" description="Disordered" evidence="1">
    <location>
        <begin position="64"/>
        <end position="84"/>
    </location>
</feature>
<keyword evidence="3" id="KW-1185">Reference proteome</keyword>
<organism evidence="2 3">
    <name type="scientific">Phytophthora oleae</name>
    <dbReference type="NCBI Taxonomy" id="2107226"/>
    <lineage>
        <taxon>Eukaryota</taxon>
        <taxon>Sar</taxon>
        <taxon>Stramenopiles</taxon>
        <taxon>Oomycota</taxon>
        <taxon>Peronosporomycetes</taxon>
        <taxon>Peronosporales</taxon>
        <taxon>Peronosporaceae</taxon>
        <taxon>Phytophthora</taxon>
    </lineage>
</organism>
<reference evidence="2 3" key="1">
    <citation type="submission" date="2024-09" db="EMBL/GenBank/DDBJ databases">
        <title>Genome sequencing and assembly of Phytophthora oleae, isolate VK10A, causative agent of rot of olive drupes.</title>
        <authorList>
            <person name="Conti Taguali S."/>
            <person name="Riolo M."/>
            <person name="La Spada F."/>
            <person name="Cacciola S.O."/>
            <person name="Dionisio G."/>
        </authorList>
    </citation>
    <scope>NUCLEOTIDE SEQUENCE [LARGE SCALE GENOMIC DNA]</scope>
    <source>
        <strain evidence="2 3">VK10A</strain>
    </source>
</reference>
<protein>
    <submittedName>
        <fullName evidence="2">Uncharacterized protein</fullName>
    </submittedName>
</protein>
<dbReference type="EMBL" id="JBIMZQ010000047">
    <property type="protein sequence ID" value="KAL3659322.1"/>
    <property type="molecule type" value="Genomic_DNA"/>
</dbReference>
<sequence length="84" mass="9545">MSSVVQQEHLNKTRPETLECPVCNHRFPLDRMYLPDDSDDAQSVEENVTPPQAADGFAEYHASDYASSDEPSEEEFQLDEELGR</sequence>
<gene>
    <name evidence="2" type="ORF">V7S43_015593</name>
</gene>
<proteinExistence type="predicted"/>
<dbReference type="AlphaFoldDB" id="A0ABD3EYI7"/>
<evidence type="ECO:0000313" key="3">
    <source>
        <dbReference type="Proteomes" id="UP001632037"/>
    </source>
</evidence>
<feature type="compositionally biased region" description="Acidic residues" evidence="1">
    <location>
        <begin position="70"/>
        <end position="84"/>
    </location>
</feature>
<evidence type="ECO:0000256" key="1">
    <source>
        <dbReference type="SAM" id="MobiDB-lite"/>
    </source>
</evidence>